<evidence type="ECO:0000256" key="4">
    <source>
        <dbReference type="ARBA" id="ARBA00022692"/>
    </source>
</evidence>
<evidence type="ECO:0000313" key="10">
    <source>
        <dbReference type="EMBL" id="JAG59978.1"/>
    </source>
</evidence>
<evidence type="ECO:0000256" key="8">
    <source>
        <dbReference type="RuleBase" id="RU365066"/>
    </source>
</evidence>
<evidence type="ECO:0000256" key="3">
    <source>
        <dbReference type="ARBA" id="ARBA00022502"/>
    </source>
</evidence>
<dbReference type="GO" id="GO:0006506">
    <property type="term" value="P:GPI anchor biosynthetic process"/>
    <property type="evidence" value="ECO:0007669"/>
    <property type="project" value="UniProtKB-KW"/>
</dbReference>
<feature type="chain" id="PRO_5015033979" description="Post-GPI attachment to proteins factor 3" evidence="8">
    <location>
        <begin position="22"/>
        <end position="367"/>
    </location>
</feature>
<name>A0A0A9YDX9_LYGHE</name>
<keyword evidence="6 8" id="KW-1133">Transmembrane helix</keyword>
<gene>
    <name evidence="9" type="primary">PGAP3_1</name>
    <name evidence="9" type="ORF">CM83_40874</name>
</gene>
<dbReference type="PANTHER" id="PTHR13148:SF0">
    <property type="entry name" value="POST-GPI ATTACHMENT TO PROTEINS FACTOR 3"/>
    <property type="match status" value="1"/>
</dbReference>
<organism evidence="9">
    <name type="scientific">Lygus hesperus</name>
    <name type="common">Western plant bug</name>
    <dbReference type="NCBI Taxonomy" id="30085"/>
    <lineage>
        <taxon>Eukaryota</taxon>
        <taxon>Metazoa</taxon>
        <taxon>Ecdysozoa</taxon>
        <taxon>Arthropoda</taxon>
        <taxon>Hexapoda</taxon>
        <taxon>Insecta</taxon>
        <taxon>Pterygota</taxon>
        <taxon>Neoptera</taxon>
        <taxon>Paraneoptera</taxon>
        <taxon>Hemiptera</taxon>
        <taxon>Heteroptera</taxon>
        <taxon>Panheteroptera</taxon>
        <taxon>Cimicomorpha</taxon>
        <taxon>Miridae</taxon>
        <taxon>Mirini</taxon>
        <taxon>Lygus</taxon>
    </lineage>
</organism>
<dbReference type="InterPro" id="IPR007217">
    <property type="entry name" value="Per1-like"/>
</dbReference>
<comment type="subcellular location">
    <subcellularLocation>
        <location evidence="1">Endomembrane system</location>
        <topology evidence="1">Multi-pass membrane protein</topology>
    </subcellularLocation>
    <subcellularLocation>
        <location evidence="8">Golgi apparatus membrane</location>
        <topology evidence="8">Multi-pass membrane protein</topology>
    </subcellularLocation>
</comment>
<reference evidence="10" key="3">
    <citation type="submission" date="2014-09" db="EMBL/GenBank/DDBJ databases">
        <authorList>
            <person name="Magalhaes I.L.F."/>
            <person name="Oliveira U."/>
            <person name="Santos F.R."/>
            <person name="Vidigal T.H.D.A."/>
            <person name="Brescovit A.D."/>
            <person name="Santos A.J."/>
        </authorList>
    </citation>
    <scope>NUCLEOTIDE SEQUENCE</scope>
</reference>
<protein>
    <recommendedName>
        <fullName evidence="8">Post-GPI attachment to proteins factor 3</fullName>
    </recommendedName>
</protein>
<dbReference type="AlphaFoldDB" id="A0A0A9YDX9"/>
<keyword evidence="8" id="KW-0333">Golgi apparatus</keyword>
<evidence type="ECO:0000313" key="9">
    <source>
        <dbReference type="EMBL" id="JAG29841.1"/>
    </source>
</evidence>
<feature type="signal peptide" evidence="8">
    <location>
        <begin position="1"/>
        <end position="21"/>
    </location>
</feature>
<dbReference type="GO" id="GO:0000139">
    <property type="term" value="C:Golgi membrane"/>
    <property type="evidence" value="ECO:0007669"/>
    <property type="project" value="UniProtKB-SubCell"/>
</dbReference>
<evidence type="ECO:0000256" key="1">
    <source>
        <dbReference type="ARBA" id="ARBA00004127"/>
    </source>
</evidence>
<feature type="transmembrane region" description="Helical" evidence="8">
    <location>
        <begin position="170"/>
        <end position="190"/>
    </location>
</feature>
<dbReference type="GO" id="GO:0016788">
    <property type="term" value="F:hydrolase activity, acting on ester bonds"/>
    <property type="evidence" value="ECO:0007669"/>
    <property type="project" value="TreeGrafter"/>
</dbReference>
<keyword evidence="3 8" id="KW-0337">GPI-anchor biosynthesis</keyword>
<feature type="transmembrane region" description="Helical" evidence="8">
    <location>
        <begin position="137"/>
        <end position="158"/>
    </location>
</feature>
<keyword evidence="7 8" id="KW-0472">Membrane</keyword>
<feature type="transmembrane region" description="Helical" evidence="8">
    <location>
        <begin position="197"/>
        <end position="215"/>
    </location>
</feature>
<feature type="transmembrane region" description="Helical" evidence="8">
    <location>
        <begin position="286"/>
        <end position="304"/>
    </location>
</feature>
<keyword evidence="4 8" id="KW-0812">Transmembrane</keyword>
<comment type="similarity">
    <text evidence="2 8">Belongs to the PGAP3 family.</text>
</comment>
<comment type="function">
    <text evidence="8">Involved in the lipid remodeling steps of GPI-anchor maturation.</text>
</comment>
<feature type="transmembrane region" description="Helical" evidence="8">
    <location>
        <begin position="97"/>
        <end position="116"/>
    </location>
</feature>
<reference evidence="9" key="2">
    <citation type="submission" date="2014-07" db="EMBL/GenBank/DDBJ databases">
        <authorList>
            <person name="Hull J."/>
        </authorList>
    </citation>
    <scope>NUCLEOTIDE SEQUENCE</scope>
</reference>
<evidence type="ECO:0000256" key="7">
    <source>
        <dbReference type="ARBA" id="ARBA00023136"/>
    </source>
</evidence>
<dbReference type="EMBL" id="GBHO01013763">
    <property type="protein sequence ID" value="JAG29841.1"/>
    <property type="molecule type" value="Transcribed_RNA"/>
</dbReference>
<accession>A0A0A9YDX9</accession>
<feature type="transmembrane region" description="Helical" evidence="8">
    <location>
        <begin position="253"/>
        <end position="270"/>
    </location>
</feature>
<evidence type="ECO:0000256" key="2">
    <source>
        <dbReference type="ARBA" id="ARBA00006387"/>
    </source>
</evidence>
<keyword evidence="5 8" id="KW-0732">Signal</keyword>
<evidence type="ECO:0000256" key="6">
    <source>
        <dbReference type="ARBA" id="ARBA00022989"/>
    </source>
</evidence>
<reference evidence="9" key="1">
    <citation type="journal article" date="2014" name="PLoS ONE">
        <title>Transcriptome-Based Identification of ABC Transporters in the Western Tarnished Plant Bug Lygus hesperus.</title>
        <authorList>
            <person name="Hull J.J."/>
            <person name="Chaney K."/>
            <person name="Geib S.M."/>
            <person name="Fabrick J.A."/>
            <person name="Brent C.S."/>
            <person name="Walsh D."/>
            <person name="Lavine L.C."/>
        </authorList>
    </citation>
    <scope>NUCLEOTIDE SEQUENCE</scope>
</reference>
<dbReference type="Pfam" id="PF04080">
    <property type="entry name" value="Per1"/>
    <property type="match status" value="1"/>
</dbReference>
<dbReference type="PANTHER" id="PTHR13148">
    <property type="entry name" value="PER1-RELATED"/>
    <property type="match status" value="1"/>
</dbReference>
<dbReference type="GO" id="GO:0005789">
    <property type="term" value="C:endoplasmic reticulum membrane"/>
    <property type="evidence" value="ECO:0007669"/>
    <property type="project" value="TreeGrafter"/>
</dbReference>
<proteinExistence type="inferred from homology"/>
<dbReference type="EMBL" id="GBRD01005843">
    <property type="protein sequence ID" value="JAG59978.1"/>
    <property type="molecule type" value="Transcribed_RNA"/>
</dbReference>
<feature type="transmembrane region" description="Helical" evidence="8">
    <location>
        <begin position="227"/>
        <end position="246"/>
    </location>
</feature>
<evidence type="ECO:0000256" key="5">
    <source>
        <dbReference type="ARBA" id="ARBA00022729"/>
    </source>
</evidence>
<sequence length="367" mass="42456">MSVIVLFCFVILAVWCEGASGSLGNSFPIYKDCVEECRKDICDKDGYYFLRNELTALPLILLWRCSDDCRYRCMWVVIDQFERKGWPPPQFHGKWPFVRILGIQEPASTLFSLLNLGIHVSMFKRYWREFNRHTPLFSVWIFHGVVSINGWVWSTIFHTRDIGFTELMDYLSAFAMVFSSVYCLGMRLLLDLAKDSYGAFLTGICVLFYLNHALYLSSGPFDYSYNLVANISVGFITLLICAALIFRNRSLPHSKMLAAAVGILTVSLYLEVNDFSPICWFLDAHALWHALTAPSIYFFWKFIFEDSRYLKKRVAIKWPMDITPKRKLNSVSLKIDEVLAKKTPCQKSNTINDVQFNVPYVSLFHET</sequence>